<name>A0A813YKF3_9BILA</name>
<dbReference type="Pfam" id="PF03385">
    <property type="entry name" value="STELLO"/>
    <property type="match status" value="1"/>
</dbReference>
<protein>
    <submittedName>
        <fullName evidence="2">Uncharacterized protein</fullName>
    </submittedName>
</protein>
<evidence type="ECO:0000256" key="1">
    <source>
        <dbReference type="SAM" id="Phobius"/>
    </source>
</evidence>
<comment type="caution">
    <text evidence="2">The sequence shown here is derived from an EMBL/GenBank/DDBJ whole genome shotgun (WGS) entry which is preliminary data.</text>
</comment>
<dbReference type="Proteomes" id="UP000663879">
    <property type="component" value="Unassembled WGS sequence"/>
</dbReference>
<organism evidence="2 3">
    <name type="scientific">Brachionus calyciflorus</name>
    <dbReference type="NCBI Taxonomy" id="104777"/>
    <lineage>
        <taxon>Eukaryota</taxon>
        <taxon>Metazoa</taxon>
        <taxon>Spiralia</taxon>
        <taxon>Gnathifera</taxon>
        <taxon>Rotifera</taxon>
        <taxon>Eurotatoria</taxon>
        <taxon>Monogononta</taxon>
        <taxon>Pseudotrocha</taxon>
        <taxon>Ploima</taxon>
        <taxon>Brachionidae</taxon>
        <taxon>Brachionus</taxon>
    </lineage>
</organism>
<proteinExistence type="predicted"/>
<dbReference type="OrthoDB" id="408493at2759"/>
<sequence>MAKFINKVLFIIITFFLYVIIFIENYFRPSHSFTNQPKSAYKSIKSQFRINSKHNSSEKWIVVTSVSAPTEQCIKLSKIPGFKLLVVGDLKTNDSWKLENAIYLSVKTQESLGFQIFESLPFNSYTRKNIGYLYAIAHGAKFIYDTDDDNAPSVDLNTYFSFNDYDKGLIYDCSIEQKVINPYAHFGQPLIWPRGFPLYHIEQNYQNSYVSSNRRKVSIVQQGVVNGDPDVDAIFRLTKTMKFNKIDLYFDSSSPSFQIPLYKMSPYNSQNTLISYNGFWSLYLPKSVSFRLTDIWRSYWAQRLMWLLNETVSFNGPSAYQLRNAHSYLKDFELENAMYLQTEQYVDFLYEWRCKYDTFYKCMLQLSEEMAFRDFWNKSEVISIENWIHDLQMIGYKEPKIINYEHKKTDIFLKCEHLFNDFDKTRVRYTPEFQKPIEIQFYKKDNSFDLSDSVDHFKYFQNMCQKYNITLSNKYLYNSPKQESYSILITFNHEPIEENIIILDNLYKKKFKNIIYCGKQILTKLSGQRGMQKRFDSYTFIELINYGIGEFHYYCMNKAIEMGYKTDGFFLLSDDVLFKYWNVQSFKTNKIWFPFKLLLQQDSTKDIDGWQNHFISLRNSWAYLENIIKNEGFSLKEKDLAKQYLNYIEMNQDSNSTLINVKKMKICGSDTFYIPKEKFDFFYFVTDVFRMHSSLLEIAVPNIIAGLEKYDQNEFMDGVYIWDRSIHFNFSQYDTYVHFYHPFKLSYLKRDMVEYNYCSFYLREAFN</sequence>
<reference evidence="2" key="1">
    <citation type="submission" date="2021-02" db="EMBL/GenBank/DDBJ databases">
        <authorList>
            <person name="Nowell W R."/>
        </authorList>
    </citation>
    <scope>NUCLEOTIDE SEQUENCE</scope>
    <source>
        <strain evidence="2">Ploen Becks lab</strain>
    </source>
</reference>
<keyword evidence="3" id="KW-1185">Reference proteome</keyword>
<evidence type="ECO:0000313" key="2">
    <source>
        <dbReference type="EMBL" id="CAF0885291.1"/>
    </source>
</evidence>
<dbReference type="PANTHER" id="PTHR31362:SF0">
    <property type="entry name" value="EXOSTOSIN DOMAIN-CONTAINING PROTEIN-RELATED"/>
    <property type="match status" value="1"/>
</dbReference>
<keyword evidence="1" id="KW-0812">Transmembrane</keyword>
<dbReference type="PANTHER" id="PTHR31362">
    <property type="entry name" value="GLYCOSYLTRANSFERASE STELLO1-RELATED"/>
    <property type="match status" value="1"/>
</dbReference>
<gene>
    <name evidence="2" type="ORF">OXX778_LOCUS10629</name>
</gene>
<evidence type="ECO:0000313" key="3">
    <source>
        <dbReference type="Proteomes" id="UP000663879"/>
    </source>
</evidence>
<feature type="transmembrane region" description="Helical" evidence="1">
    <location>
        <begin position="7"/>
        <end position="27"/>
    </location>
</feature>
<dbReference type="InterPro" id="IPR005049">
    <property type="entry name" value="STL-like"/>
</dbReference>
<dbReference type="AlphaFoldDB" id="A0A813YKF3"/>
<keyword evidence="1" id="KW-1133">Transmembrane helix</keyword>
<accession>A0A813YKF3</accession>
<keyword evidence="1" id="KW-0472">Membrane</keyword>
<dbReference type="EMBL" id="CAJNOC010001707">
    <property type="protein sequence ID" value="CAF0885291.1"/>
    <property type="molecule type" value="Genomic_DNA"/>
</dbReference>